<protein>
    <submittedName>
        <fullName evidence="2">Uncharacterized protein</fullName>
    </submittedName>
</protein>
<dbReference type="VEuPathDB" id="VectorBase:GAUT007161"/>
<organism evidence="2 3">
    <name type="scientific">Glossina austeni</name>
    <name type="common">Savannah tsetse fly</name>
    <dbReference type="NCBI Taxonomy" id="7395"/>
    <lineage>
        <taxon>Eukaryota</taxon>
        <taxon>Metazoa</taxon>
        <taxon>Ecdysozoa</taxon>
        <taxon>Arthropoda</taxon>
        <taxon>Hexapoda</taxon>
        <taxon>Insecta</taxon>
        <taxon>Pterygota</taxon>
        <taxon>Neoptera</taxon>
        <taxon>Endopterygota</taxon>
        <taxon>Diptera</taxon>
        <taxon>Brachycera</taxon>
        <taxon>Muscomorpha</taxon>
        <taxon>Hippoboscoidea</taxon>
        <taxon>Glossinidae</taxon>
        <taxon>Glossina</taxon>
    </lineage>
</organism>
<name>A0A1A9UJT5_GLOAU</name>
<dbReference type="EnsemblMetazoa" id="GAUT007161-RA">
    <property type="protein sequence ID" value="GAUT007161-PA"/>
    <property type="gene ID" value="GAUT007161"/>
</dbReference>
<accession>A0A1A9UJT5</accession>
<sequence length="77" mass="9009">MIVIRCLIDCSWGYQSVRYFFSSFNVIGIIVTFAFAGTNGIIVFFFDCYNPIVYIIIDLVIMISDFSLQRQRRARHL</sequence>
<keyword evidence="3" id="KW-1185">Reference proteome</keyword>
<keyword evidence="1" id="KW-0472">Membrane</keyword>
<dbReference type="AlphaFoldDB" id="A0A1A9UJT5"/>
<reference evidence="2" key="1">
    <citation type="submission" date="2020-05" db="UniProtKB">
        <authorList>
            <consortium name="EnsemblMetazoa"/>
        </authorList>
    </citation>
    <scope>IDENTIFICATION</scope>
    <source>
        <strain evidence="2">TTRI</strain>
    </source>
</reference>
<dbReference type="Proteomes" id="UP000078200">
    <property type="component" value="Unassembled WGS sequence"/>
</dbReference>
<feature type="transmembrane region" description="Helical" evidence="1">
    <location>
        <begin position="24"/>
        <end position="46"/>
    </location>
</feature>
<evidence type="ECO:0000313" key="3">
    <source>
        <dbReference type="Proteomes" id="UP000078200"/>
    </source>
</evidence>
<evidence type="ECO:0000256" key="1">
    <source>
        <dbReference type="SAM" id="Phobius"/>
    </source>
</evidence>
<feature type="transmembrane region" description="Helical" evidence="1">
    <location>
        <begin position="52"/>
        <end position="68"/>
    </location>
</feature>
<evidence type="ECO:0000313" key="2">
    <source>
        <dbReference type="EnsemblMetazoa" id="GAUT007161-PA"/>
    </source>
</evidence>
<keyword evidence="1" id="KW-1133">Transmembrane helix</keyword>
<keyword evidence="1" id="KW-0812">Transmembrane</keyword>
<proteinExistence type="predicted"/>